<dbReference type="InterPro" id="IPR043764">
    <property type="entry name" value="DUF5710"/>
</dbReference>
<dbReference type="KEGG" id="blep:AL038_02590"/>
<name>A0A2N9YBJ7_9GAMM</name>
<dbReference type="PANTHER" id="PTHR30008">
    <property type="entry name" value="EXODEOXYRIBONUCLEASE 7 LARGE SUBUNIT"/>
    <property type="match status" value="1"/>
</dbReference>
<evidence type="ECO:0000313" key="9">
    <source>
        <dbReference type="EMBL" id="AUI67848.1"/>
    </source>
</evidence>
<organism evidence="9 10">
    <name type="scientific">Beggiatoa leptomitoformis</name>
    <dbReference type="NCBI Taxonomy" id="288004"/>
    <lineage>
        <taxon>Bacteria</taxon>
        <taxon>Pseudomonadati</taxon>
        <taxon>Pseudomonadota</taxon>
        <taxon>Gammaproteobacteria</taxon>
        <taxon>Thiotrichales</taxon>
        <taxon>Thiotrichaceae</taxon>
        <taxon>Beggiatoa</taxon>
    </lineage>
</organism>
<keyword evidence="10" id="KW-1185">Reference proteome</keyword>
<gene>
    <name evidence="9" type="ORF">BLE401_03455</name>
</gene>
<evidence type="ECO:0000256" key="4">
    <source>
        <dbReference type="ARBA" id="ARBA00022839"/>
    </source>
</evidence>
<dbReference type="RefSeq" id="WP_062148581.1">
    <property type="nucleotide sequence ID" value="NZ_CP012373.2"/>
</dbReference>
<dbReference type="STRING" id="288004.AL038_02590"/>
<dbReference type="AlphaFoldDB" id="A0A2N9YBJ7"/>
<dbReference type="NCBIfam" id="TIGR00237">
    <property type="entry name" value="xseA"/>
    <property type="match status" value="1"/>
</dbReference>
<evidence type="ECO:0000256" key="2">
    <source>
        <dbReference type="ARBA" id="ARBA00022722"/>
    </source>
</evidence>
<protein>
    <recommendedName>
        <fullName evidence="5">Exodeoxyribonuclease 7 large subunit</fullName>
        <ecNumber evidence="5">3.1.11.6</ecNumber>
    </recommendedName>
</protein>
<dbReference type="Pfam" id="PF02601">
    <property type="entry name" value="Exonuc_VII_L"/>
    <property type="match status" value="1"/>
</dbReference>
<evidence type="ECO:0000256" key="5">
    <source>
        <dbReference type="RuleBase" id="RU004355"/>
    </source>
</evidence>
<dbReference type="Pfam" id="PF13742">
    <property type="entry name" value="tRNA_anti_2"/>
    <property type="match status" value="1"/>
</dbReference>
<keyword evidence="4 5" id="KW-0269">Exonuclease</keyword>
<dbReference type="GO" id="GO:0008855">
    <property type="term" value="F:exodeoxyribonuclease VII activity"/>
    <property type="evidence" value="ECO:0007669"/>
    <property type="project" value="UniProtKB-UniRule"/>
</dbReference>
<dbReference type="PANTHER" id="PTHR30008:SF0">
    <property type="entry name" value="EXODEOXYRIBONUCLEASE 7 LARGE SUBUNIT"/>
    <property type="match status" value="1"/>
</dbReference>
<dbReference type="InterPro" id="IPR025824">
    <property type="entry name" value="OB-fold_nuc-bd_dom"/>
</dbReference>
<evidence type="ECO:0000313" key="10">
    <source>
        <dbReference type="Proteomes" id="UP000234271"/>
    </source>
</evidence>
<reference evidence="10" key="1">
    <citation type="submission" date="2016-12" db="EMBL/GenBank/DDBJ databases">
        <title>Complete Genome Sequence of Beggiatoa leptomitiformis D-401.</title>
        <authorList>
            <person name="Fomenkov A."/>
            <person name="Vincze T."/>
            <person name="Grabovich M."/>
            <person name="Anton B.P."/>
            <person name="Dubinina G."/>
            <person name="Orlova M."/>
            <person name="Belousova E."/>
            <person name="Roberts R.J."/>
        </authorList>
    </citation>
    <scope>NUCLEOTIDE SEQUENCE [LARGE SCALE GENOMIC DNA]</scope>
    <source>
        <strain evidence="10">D-401</strain>
    </source>
</reference>
<feature type="domain" description="OB-fold nucleic acid binding" evidence="7">
    <location>
        <begin position="73"/>
        <end position="176"/>
    </location>
</feature>
<sequence length="482" mass="54622">MRCEQPIYLNCPFSEKEAVKQLGARFDGDLKKWFIPVGIEIEPFRRWLPAEQVADLFAELSQNNDIVPATGVTLYELLCQLRKTIEQTHTQAYWLRAEVVAVHRRQHVYMELSDHDAEGREIAKVRASLWRERADILLTRFEQQTGLAFAAGINVLLQATVELHPVYGLSLNIIEIDPRFTVGEMAAKLQRIRAQLTQEGIFNQNKQLAHATEFSHIAVIAPPQAAGLGDFRSQADKLTALGLCTFQYYSASFQGKNAQQEIPDAIADVAKAHLKKPFDALVILRGGGATADLLQLNEYAIAKAICTAPLPVIIGIGHERDKTLLDEIANQVCHTPSLTIAQILTTMTQNAHQAQQDWQTILRESRAILNRAQLRNQQAYTQVREYALNALNRQHQQTNYLWQDVKRASQQQLQQARTITKQWMEQVLLGDPKKILQRGYVLVRDAKQTIVTQKTQAEQTTDVWLEFKDGTVHSQIVKQPKQ</sequence>
<dbReference type="Pfam" id="PF18974">
    <property type="entry name" value="DUF5710"/>
    <property type="match status" value="1"/>
</dbReference>
<evidence type="ECO:0000259" key="6">
    <source>
        <dbReference type="Pfam" id="PF02601"/>
    </source>
</evidence>
<dbReference type="EMBL" id="CP018889">
    <property type="protein sequence ID" value="AUI67848.1"/>
    <property type="molecule type" value="Genomic_DNA"/>
</dbReference>
<dbReference type="EC" id="3.1.11.6" evidence="5"/>
<dbReference type="OrthoDB" id="7235451at2"/>
<accession>A0A2N9YBJ7</accession>
<evidence type="ECO:0000256" key="1">
    <source>
        <dbReference type="ARBA" id="ARBA00022490"/>
    </source>
</evidence>
<feature type="domain" description="Exonuclease VII large subunit C-terminal" evidence="6">
    <location>
        <begin position="202"/>
        <end position="421"/>
    </location>
</feature>
<dbReference type="InterPro" id="IPR003753">
    <property type="entry name" value="Exonuc_VII_L"/>
</dbReference>
<feature type="domain" description="DUF5710" evidence="8">
    <location>
        <begin position="7"/>
        <end position="49"/>
    </location>
</feature>
<keyword evidence="1" id="KW-0963">Cytoplasm</keyword>
<comment type="similarity">
    <text evidence="5">Belongs to the XseA family.</text>
</comment>
<comment type="catalytic activity">
    <reaction evidence="5">
        <text>Exonucleolytic cleavage in either 5'- to 3'- or 3'- to 5'-direction to yield nucleoside 5'-phosphates.</text>
        <dbReference type="EC" id="3.1.11.6"/>
    </reaction>
</comment>
<evidence type="ECO:0000256" key="3">
    <source>
        <dbReference type="ARBA" id="ARBA00022801"/>
    </source>
</evidence>
<keyword evidence="2 5" id="KW-0540">Nuclease</keyword>
<evidence type="ECO:0000259" key="8">
    <source>
        <dbReference type="Pfam" id="PF18974"/>
    </source>
</evidence>
<dbReference type="GO" id="GO:0009318">
    <property type="term" value="C:exodeoxyribonuclease VII complex"/>
    <property type="evidence" value="ECO:0007669"/>
    <property type="project" value="UniProtKB-UniRule"/>
</dbReference>
<dbReference type="CDD" id="cd04489">
    <property type="entry name" value="ExoVII_LU_OBF"/>
    <property type="match status" value="1"/>
</dbReference>
<keyword evidence="3 5" id="KW-0378">Hydrolase</keyword>
<dbReference type="GO" id="GO:0006308">
    <property type="term" value="P:DNA catabolic process"/>
    <property type="evidence" value="ECO:0007669"/>
    <property type="project" value="UniProtKB-UniRule"/>
</dbReference>
<dbReference type="InterPro" id="IPR020579">
    <property type="entry name" value="Exonuc_VII_lsu_C"/>
</dbReference>
<dbReference type="Proteomes" id="UP000234271">
    <property type="component" value="Chromosome"/>
</dbReference>
<evidence type="ECO:0000259" key="7">
    <source>
        <dbReference type="Pfam" id="PF13742"/>
    </source>
</evidence>
<dbReference type="GO" id="GO:0003676">
    <property type="term" value="F:nucleic acid binding"/>
    <property type="evidence" value="ECO:0007669"/>
    <property type="project" value="InterPro"/>
</dbReference>
<dbReference type="GO" id="GO:0005737">
    <property type="term" value="C:cytoplasm"/>
    <property type="evidence" value="ECO:0007669"/>
    <property type="project" value="UniProtKB-SubCell"/>
</dbReference>
<proteinExistence type="inferred from homology"/>
<comment type="subcellular location">
    <subcellularLocation>
        <location evidence="5">Cytoplasm</location>
    </subcellularLocation>
</comment>